<keyword evidence="3 6" id="KW-0812">Transmembrane</keyword>
<dbReference type="PANTHER" id="PTHR19444">
    <property type="entry name" value="UNC-93 RELATED"/>
    <property type="match status" value="1"/>
</dbReference>
<feature type="transmembrane region" description="Helical" evidence="6">
    <location>
        <begin position="378"/>
        <end position="398"/>
    </location>
</feature>
<feature type="transmembrane region" description="Helical" evidence="6">
    <location>
        <begin position="86"/>
        <end position="103"/>
    </location>
</feature>
<accession>A0A2I0WKS6</accession>
<evidence type="ECO:0000256" key="5">
    <source>
        <dbReference type="ARBA" id="ARBA00023136"/>
    </source>
</evidence>
<dbReference type="GO" id="GO:0055075">
    <property type="term" value="P:potassium ion homeostasis"/>
    <property type="evidence" value="ECO:0007669"/>
    <property type="project" value="InterPro"/>
</dbReference>
<proteinExistence type="inferred from homology"/>
<evidence type="ECO:0000256" key="2">
    <source>
        <dbReference type="ARBA" id="ARBA00009172"/>
    </source>
</evidence>
<feature type="transmembrane region" description="Helical" evidence="6">
    <location>
        <begin position="432"/>
        <end position="451"/>
    </location>
</feature>
<evidence type="ECO:0000256" key="6">
    <source>
        <dbReference type="SAM" id="Phobius"/>
    </source>
</evidence>
<dbReference type="InterPro" id="IPR051951">
    <property type="entry name" value="UNC-93_regulatory"/>
</dbReference>
<sequence>MATAVGQTGTVRPHARTNGELPPVIVVDVDSTTKDKRIFVDRLLLELKVASAMDPEDNGEEVAPLVVVVDDSSSEIRRPKNHARDAHILSFAFLFIFSAYGAAQNLQSTVNTEQGLGTTSMGILYLSFTFFSVFASVVVRWLGSKKALVLGTTGYLLFIASNLKPLWYTMVPASFYLGFTASIIWVGQGTYLTSAARRHAKDCKLHEGTVIGNFNGEFWGFFASTQEGGSPTGTGLLFTIFLGCMIFGAILMCFLSKRDEKEDALLSHTSIRHLLKSVVVPLLETRILLIIPLMVYSGLQQAFVWAEFTKKIVKPAIGMSGVGGAMAVYGAADAISSLLAGRYTSGLSSVTIIVSVGSFLQISVLLWLLFGYSLSPGVLGSVLPLLIGAIWGVGDGVFNTQLNALFGMLFKHDTVIISTCFSYVPLTEQEAIFAQFKVWQSAAIAVVFFLSPAIGLEAMVIVMIVALFIAISAFLFLTLHIEKSSTELHE</sequence>
<reference evidence="7 8" key="2">
    <citation type="journal article" date="2017" name="Nature">
        <title>The Apostasia genome and the evolution of orchids.</title>
        <authorList>
            <person name="Zhang G.Q."/>
            <person name="Liu K.W."/>
            <person name="Li Z."/>
            <person name="Lohaus R."/>
            <person name="Hsiao Y.Y."/>
            <person name="Niu S.C."/>
            <person name="Wang J.Y."/>
            <person name="Lin Y.C."/>
            <person name="Xu Q."/>
            <person name="Chen L.J."/>
            <person name="Yoshida K."/>
            <person name="Fujiwara S."/>
            <person name="Wang Z.W."/>
            <person name="Zhang Y.Q."/>
            <person name="Mitsuda N."/>
            <person name="Wang M."/>
            <person name="Liu G.H."/>
            <person name="Pecoraro L."/>
            <person name="Huang H.X."/>
            <person name="Xiao X.J."/>
            <person name="Lin M."/>
            <person name="Wu X.Y."/>
            <person name="Wu W.L."/>
            <person name="Chen Y.Y."/>
            <person name="Chang S.B."/>
            <person name="Sakamoto S."/>
            <person name="Ohme-Takagi M."/>
            <person name="Yagi M."/>
            <person name="Zeng S.J."/>
            <person name="Shen C.Y."/>
            <person name="Yeh C.M."/>
            <person name="Luo Y.B."/>
            <person name="Tsai W.C."/>
            <person name="Van de Peer Y."/>
            <person name="Liu Z.J."/>
        </authorList>
    </citation>
    <scope>NUCLEOTIDE SEQUENCE [LARGE SCALE GENOMIC DNA]</scope>
    <source>
        <tissue evidence="7">The whole plant</tissue>
    </source>
</reference>
<dbReference type="Proteomes" id="UP000233837">
    <property type="component" value="Unassembled WGS sequence"/>
</dbReference>
<dbReference type="SUPFAM" id="SSF103473">
    <property type="entry name" value="MFS general substrate transporter"/>
    <property type="match status" value="1"/>
</dbReference>
<keyword evidence="4 6" id="KW-1133">Transmembrane helix</keyword>
<feature type="transmembrane region" description="Helical" evidence="6">
    <location>
        <begin position="405"/>
        <end position="426"/>
    </location>
</feature>
<dbReference type="GO" id="GO:0016020">
    <property type="term" value="C:membrane"/>
    <property type="evidence" value="ECO:0007669"/>
    <property type="project" value="UniProtKB-SubCell"/>
</dbReference>
<dbReference type="InterPro" id="IPR010291">
    <property type="entry name" value="Ion_channel_UNC-93"/>
</dbReference>
<dbReference type="STRING" id="906689.A0A2I0WKS6"/>
<feature type="transmembrane region" description="Helical" evidence="6">
    <location>
        <begin position="458"/>
        <end position="481"/>
    </location>
</feature>
<dbReference type="InterPro" id="IPR044771">
    <property type="entry name" value="UN933_plant"/>
</dbReference>
<evidence type="ECO:0000313" key="8">
    <source>
        <dbReference type="Proteomes" id="UP000233837"/>
    </source>
</evidence>
<evidence type="ECO:0000256" key="3">
    <source>
        <dbReference type="ARBA" id="ARBA00022692"/>
    </source>
</evidence>
<evidence type="ECO:0000256" key="1">
    <source>
        <dbReference type="ARBA" id="ARBA00004141"/>
    </source>
</evidence>
<keyword evidence="8" id="KW-1185">Reference proteome</keyword>
<feature type="transmembrane region" description="Helical" evidence="6">
    <location>
        <begin position="123"/>
        <end position="142"/>
    </location>
</feature>
<dbReference type="EMBL" id="KZ502547">
    <property type="protein sequence ID" value="PKU76259.1"/>
    <property type="molecule type" value="Genomic_DNA"/>
</dbReference>
<name>A0A2I0WKS6_9ASPA</name>
<feature type="transmembrane region" description="Helical" evidence="6">
    <location>
        <begin position="235"/>
        <end position="254"/>
    </location>
</feature>
<reference evidence="7 8" key="1">
    <citation type="journal article" date="2016" name="Sci. Rep.">
        <title>The Dendrobium catenatum Lindl. genome sequence provides insights into polysaccharide synthase, floral development and adaptive evolution.</title>
        <authorList>
            <person name="Zhang G.Q."/>
            <person name="Xu Q."/>
            <person name="Bian C."/>
            <person name="Tsai W.C."/>
            <person name="Yeh C.M."/>
            <person name="Liu K.W."/>
            <person name="Yoshida K."/>
            <person name="Zhang L.S."/>
            <person name="Chang S.B."/>
            <person name="Chen F."/>
            <person name="Shi Y."/>
            <person name="Su Y.Y."/>
            <person name="Zhang Y.Q."/>
            <person name="Chen L.J."/>
            <person name="Yin Y."/>
            <person name="Lin M."/>
            <person name="Huang H."/>
            <person name="Deng H."/>
            <person name="Wang Z.W."/>
            <person name="Zhu S.L."/>
            <person name="Zhao X."/>
            <person name="Deng C."/>
            <person name="Niu S.C."/>
            <person name="Huang J."/>
            <person name="Wang M."/>
            <person name="Liu G.H."/>
            <person name="Yang H.J."/>
            <person name="Xiao X.J."/>
            <person name="Hsiao Y.Y."/>
            <person name="Wu W.L."/>
            <person name="Chen Y.Y."/>
            <person name="Mitsuda N."/>
            <person name="Ohme-Takagi M."/>
            <person name="Luo Y.B."/>
            <person name="Van de Peer Y."/>
            <person name="Liu Z.J."/>
        </authorList>
    </citation>
    <scope>NUCLEOTIDE SEQUENCE [LARGE SCALE GENOMIC DNA]</scope>
    <source>
        <tissue evidence="7">The whole plant</tissue>
    </source>
</reference>
<feature type="transmembrane region" description="Helical" evidence="6">
    <location>
        <begin position="352"/>
        <end position="372"/>
    </location>
</feature>
<gene>
    <name evidence="7" type="ORF">MA16_Dca015579</name>
</gene>
<dbReference type="Pfam" id="PF05978">
    <property type="entry name" value="UNC-93"/>
    <property type="match status" value="1"/>
</dbReference>
<dbReference type="AlphaFoldDB" id="A0A2I0WKS6"/>
<dbReference type="CDD" id="cd17338">
    <property type="entry name" value="MFS_unc93_like"/>
    <property type="match status" value="1"/>
</dbReference>
<protein>
    <submittedName>
        <fullName evidence="7">UNC93-like protein 3</fullName>
    </submittedName>
</protein>
<feature type="transmembrane region" description="Helical" evidence="6">
    <location>
        <begin position="316"/>
        <end position="340"/>
    </location>
</feature>
<feature type="transmembrane region" description="Helical" evidence="6">
    <location>
        <begin position="147"/>
        <end position="167"/>
    </location>
</feature>
<dbReference type="PANTHER" id="PTHR19444:SF13">
    <property type="entry name" value="PROTEIN UNC-93 HOMOLOG A"/>
    <property type="match status" value="1"/>
</dbReference>
<comment type="similarity">
    <text evidence="2">Belongs to the unc-93 family.</text>
</comment>
<dbReference type="InterPro" id="IPR036259">
    <property type="entry name" value="MFS_trans_sf"/>
</dbReference>
<evidence type="ECO:0000313" key="7">
    <source>
        <dbReference type="EMBL" id="PKU76259.1"/>
    </source>
</evidence>
<dbReference type="Gene3D" id="1.20.1250.20">
    <property type="entry name" value="MFS general substrate transporter like domains"/>
    <property type="match status" value="1"/>
</dbReference>
<feature type="transmembrane region" description="Helical" evidence="6">
    <location>
        <begin position="173"/>
        <end position="193"/>
    </location>
</feature>
<keyword evidence="5 6" id="KW-0472">Membrane</keyword>
<evidence type="ECO:0000256" key="4">
    <source>
        <dbReference type="ARBA" id="ARBA00022989"/>
    </source>
</evidence>
<comment type="subcellular location">
    <subcellularLocation>
        <location evidence="1">Membrane</location>
        <topology evidence="1">Multi-pass membrane protein</topology>
    </subcellularLocation>
</comment>
<organism evidence="7 8">
    <name type="scientific">Dendrobium catenatum</name>
    <dbReference type="NCBI Taxonomy" id="906689"/>
    <lineage>
        <taxon>Eukaryota</taxon>
        <taxon>Viridiplantae</taxon>
        <taxon>Streptophyta</taxon>
        <taxon>Embryophyta</taxon>
        <taxon>Tracheophyta</taxon>
        <taxon>Spermatophyta</taxon>
        <taxon>Magnoliopsida</taxon>
        <taxon>Liliopsida</taxon>
        <taxon>Asparagales</taxon>
        <taxon>Orchidaceae</taxon>
        <taxon>Epidendroideae</taxon>
        <taxon>Malaxideae</taxon>
        <taxon>Dendrobiinae</taxon>
        <taxon>Dendrobium</taxon>
    </lineage>
</organism>